<dbReference type="PROSITE" id="PS51704">
    <property type="entry name" value="GP_PDE"/>
    <property type="match status" value="1"/>
</dbReference>
<sequence length="346" mass="37741">MTVSRPAGPLLIGHRGAPGYRPEHTRSSYELAFALGADAVEPDVVATKDGVLVLRHENEISGTTDIASRSEFADRRTTKNIDGTELTGWFTEDFTWAELATLRSRERIPQLRPSSASFDGSAGILRLTDLLEIIDEASEAQGRQLGLVVEIKHATYFDNVGLPLDDLVASALSGTSWSNGAGLVIEAFEKSVLARMHARGLAARYIYLLEKKGRPFDEVARLGSNATKYADVITNAGLDALSAGANGFTVDGISVDKAMLFAGAQDGQTNDLVSRAHRRGLDVFTWTLRPENKFLNKSFRTEDEPSAFGHWEREFDAILATGIDGIFCDHPDLGFTARQARRELEG</sequence>
<dbReference type="PANTHER" id="PTHR43620:SF7">
    <property type="entry name" value="GLYCEROPHOSPHODIESTER PHOSPHODIESTERASE GDPD5-RELATED"/>
    <property type="match status" value="1"/>
</dbReference>
<dbReference type="AlphaFoldDB" id="A0A3L7J4Q4"/>
<dbReference type="GO" id="GO:0006629">
    <property type="term" value="P:lipid metabolic process"/>
    <property type="evidence" value="ECO:0007669"/>
    <property type="project" value="InterPro"/>
</dbReference>
<evidence type="ECO:0000256" key="1">
    <source>
        <dbReference type="ARBA" id="ARBA00007277"/>
    </source>
</evidence>
<keyword evidence="5" id="KW-0378">Hydrolase</keyword>
<keyword evidence="4" id="KW-0319">Glycerol metabolism</keyword>
<dbReference type="GO" id="GO:0006071">
    <property type="term" value="P:glycerol metabolic process"/>
    <property type="evidence" value="ECO:0007669"/>
    <property type="project" value="UniProtKB-KW"/>
</dbReference>
<evidence type="ECO:0000256" key="3">
    <source>
        <dbReference type="ARBA" id="ARBA00022729"/>
    </source>
</evidence>
<dbReference type="InterPro" id="IPR030395">
    <property type="entry name" value="GP_PDE_dom"/>
</dbReference>
<name>A0A3L7J4Q4_9MICO</name>
<organism evidence="8 9">
    <name type="scientific">Mycetocola zhadangensis</name>
    <dbReference type="NCBI Taxonomy" id="1164595"/>
    <lineage>
        <taxon>Bacteria</taxon>
        <taxon>Bacillati</taxon>
        <taxon>Actinomycetota</taxon>
        <taxon>Actinomycetes</taxon>
        <taxon>Micrococcales</taxon>
        <taxon>Microbacteriaceae</taxon>
        <taxon>Mycetocola</taxon>
    </lineage>
</organism>
<dbReference type="EMBL" id="RCWJ01000001">
    <property type="protein sequence ID" value="RLQ85460.1"/>
    <property type="molecule type" value="Genomic_DNA"/>
</dbReference>
<dbReference type="OrthoDB" id="9758957at2"/>
<evidence type="ECO:0000256" key="2">
    <source>
        <dbReference type="ARBA" id="ARBA00012247"/>
    </source>
</evidence>
<dbReference type="SUPFAM" id="SSF51695">
    <property type="entry name" value="PLC-like phosphodiesterases"/>
    <property type="match status" value="1"/>
</dbReference>
<reference evidence="8 9" key="1">
    <citation type="submission" date="2018-10" db="EMBL/GenBank/DDBJ databases">
        <authorList>
            <person name="Li J."/>
        </authorList>
    </citation>
    <scope>NUCLEOTIDE SEQUENCE [LARGE SCALE GENOMIC DNA]</scope>
    <source>
        <strain evidence="8 9">ZD1-4</strain>
    </source>
</reference>
<accession>A0A3L7J4Q4</accession>
<dbReference type="InterPro" id="IPR017946">
    <property type="entry name" value="PLC-like_Pdiesterase_TIM-brl"/>
</dbReference>
<keyword evidence="3" id="KW-0732">Signal</keyword>
<evidence type="ECO:0000256" key="5">
    <source>
        <dbReference type="ARBA" id="ARBA00022801"/>
    </source>
</evidence>
<proteinExistence type="inferred from homology"/>
<evidence type="ECO:0000256" key="6">
    <source>
        <dbReference type="ARBA" id="ARBA00047512"/>
    </source>
</evidence>
<dbReference type="RefSeq" id="WP_121657825.1">
    <property type="nucleotide sequence ID" value="NZ_BMEK01000001.1"/>
</dbReference>
<comment type="catalytic activity">
    <reaction evidence="6">
        <text>a sn-glycero-3-phosphodiester + H2O = an alcohol + sn-glycerol 3-phosphate + H(+)</text>
        <dbReference type="Rhea" id="RHEA:12969"/>
        <dbReference type="ChEBI" id="CHEBI:15377"/>
        <dbReference type="ChEBI" id="CHEBI:15378"/>
        <dbReference type="ChEBI" id="CHEBI:30879"/>
        <dbReference type="ChEBI" id="CHEBI:57597"/>
        <dbReference type="ChEBI" id="CHEBI:83408"/>
        <dbReference type="EC" id="3.1.4.46"/>
    </reaction>
</comment>
<dbReference type="Pfam" id="PF03009">
    <property type="entry name" value="GDPD"/>
    <property type="match status" value="1"/>
</dbReference>
<comment type="caution">
    <text evidence="8">The sequence shown here is derived from an EMBL/GenBank/DDBJ whole genome shotgun (WGS) entry which is preliminary data.</text>
</comment>
<comment type="similarity">
    <text evidence="1">Belongs to the glycerophosphoryl diester phosphodiesterase family.</text>
</comment>
<evidence type="ECO:0000313" key="8">
    <source>
        <dbReference type="EMBL" id="RLQ85460.1"/>
    </source>
</evidence>
<dbReference type="GO" id="GO:0042597">
    <property type="term" value="C:periplasmic space"/>
    <property type="evidence" value="ECO:0007669"/>
    <property type="project" value="TreeGrafter"/>
</dbReference>
<dbReference type="PANTHER" id="PTHR43620">
    <property type="entry name" value="GLYCEROPHOSPHORYL DIESTER PHOSPHODIESTERASE"/>
    <property type="match status" value="1"/>
</dbReference>
<dbReference type="GO" id="GO:0008889">
    <property type="term" value="F:glycerophosphodiester phosphodiesterase activity"/>
    <property type="evidence" value="ECO:0007669"/>
    <property type="project" value="UniProtKB-EC"/>
</dbReference>
<evidence type="ECO:0000259" key="7">
    <source>
        <dbReference type="PROSITE" id="PS51704"/>
    </source>
</evidence>
<gene>
    <name evidence="8" type="ORF">D9V28_00775</name>
</gene>
<evidence type="ECO:0000313" key="9">
    <source>
        <dbReference type="Proteomes" id="UP000282460"/>
    </source>
</evidence>
<evidence type="ECO:0000256" key="4">
    <source>
        <dbReference type="ARBA" id="ARBA00022798"/>
    </source>
</evidence>
<dbReference type="Gene3D" id="3.20.20.190">
    <property type="entry name" value="Phosphatidylinositol (PI) phosphodiesterase"/>
    <property type="match status" value="1"/>
</dbReference>
<feature type="domain" description="GP-PDE" evidence="7">
    <location>
        <begin position="9"/>
        <end position="338"/>
    </location>
</feature>
<keyword evidence="9" id="KW-1185">Reference proteome</keyword>
<dbReference type="Proteomes" id="UP000282460">
    <property type="component" value="Unassembled WGS sequence"/>
</dbReference>
<dbReference type="EC" id="3.1.4.46" evidence="2"/>
<protein>
    <recommendedName>
        <fullName evidence="2">glycerophosphodiester phosphodiesterase</fullName>
        <ecNumber evidence="2">3.1.4.46</ecNumber>
    </recommendedName>
</protein>